<sequence>MALPQHLIMSSRHLHCIMIVVYTTMAHSYLISLSDQQQPATATAVLTAAPATHYKRDNTLLPASVCGMWLDPSASLNTIWSHFCAPGTRCAIDTFVTPPAVFCPFSELPPYTAYFPYGEWPSEGCGTLQACCDKDNPQVELFKFDNGNSTLANCVPATQPNYTPTRYVSTLIDDLSIQLSTYTPPSIIPLPTSTAQGDASSPRPPRPKHALSATTISTIVLGITGGASAIAAVYTVFIRGRR</sequence>
<keyword evidence="2" id="KW-0812">Transmembrane</keyword>
<feature type="region of interest" description="Disordered" evidence="1">
    <location>
        <begin position="189"/>
        <end position="210"/>
    </location>
</feature>
<keyword evidence="2" id="KW-0472">Membrane</keyword>
<dbReference type="Proteomes" id="UP000800092">
    <property type="component" value="Unassembled WGS sequence"/>
</dbReference>
<organism evidence="3 4">
    <name type="scientific">Viridothelium virens</name>
    <name type="common">Speckled blister lichen</name>
    <name type="synonym">Trypethelium virens</name>
    <dbReference type="NCBI Taxonomy" id="1048519"/>
    <lineage>
        <taxon>Eukaryota</taxon>
        <taxon>Fungi</taxon>
        <taxon>Dikarya</taxon>
        <taxon>Ascomycota</taxon>
        <taxon>Pezizomycotina</taxon>
        <taxon>Dothideomycetes</taxon>
        <taxon>Dothideomycetes incertae sedis</taxon>
        <taxon>Trypetheliales</taxon>
        <taxon>Trypetheliaceae</taxon>
        <taxon>Viridothelium</taxon>
    </lineage>
</organism>
<evidence type="ECO:0000313" key="4">
    <source>
        <dbReference type="Proteomes" id="UP000800092"/>
    </source>
</evidence>
<gene>
    <name evidence="3" type="ORF">EV356DRAFT_312645</name>
</gene>
<protein>
    <submittedName>
        <fullName evidence="3">Uncharacterized protein</fullName>
    </submittedName>
</protein>
<dbReference type="AlphaFoldDB" id="A0A6A6GZW5"/>
<proteinExistence type="predicted"/>
<evidence type="ECO:0000256" key="1">
    <source>
        <dbReference type="SAM" id="MobiDB-lite"/>
    </source>
</evidence>
<reference evidence="3" key="1">
    <citation type="journal article" date="2020" name="Stud. Mycol.">
        <title>101 Dothideomycetes genomes: a test case for predicting lifestyles and emergence of pathogens.</title>
        <authorList>
            <person name="Haridas S."/>
            <person name="Albert R."/>
            <person name="Binder M."/>
            <person name="Bloem J."/>
            <person name="Labutti K."/>
            <person name="Salamov A."/>
            <person name="Andreopoulos B."/>
            <person name="Baker S."/>
            <person name="Barry K."/>
            <person name="Bills G."/>
            <person name="Bluhm B."/>
            <person name="Cannon C."/>
            <person name="Castanera R."/>
            <person name="Culley D."/>
            <person name="Daum C."/>
            <person name="Ezra D."/>
            <person name="Gonzalez J."/>
            <person name="Henrissat B."/>
            <person name="Kuo A."/>
            <person name="Liang C."/>
            <person name="Lipzen A."/>
            <person name="Lutzoni F."/>
            <person name="Magnuson J."/>
            <person name="Mondo S."/>
            <person name="Nolan M."/>
            <person name="Ohm R."/>
            <person name="Pangilinan J."/>
            <person name="Park H.-J."/>
            <person name="Ramirez L."/>
            <person name="Alfaro M."/>
            <person name="Sun H."/>
            <person name="Tritt A."/>
            <person name="Yoshinaga Y."/>
            <person name="Zwiers L.-H."/>
            <person name="Turgeon B."/>
            <person name="Goodwin S."/>
            <person name="Spatafora J."/>
            <person name="Crous P."/>
            <person name="Grigoriev I."/>
        </authorList>
    </citation>
    <scope>NUCLEOTIDE SEQUENCE</scope>
    <source>
        <strain evidence="3">Tuck. ex Michener</strain>
    </source>
</reference>
<keyword evidence="4" id="KW-1185">Reference proteome</keyword>
<accession>A0A6A6GZW5</accession>
<dbReference type="OrthoDB" id="10611415at2759"/>
<evidence type="ECO:0000256" key="2">
    <source>
        <dbReference type="SAM" id="Phobius"/>
    </source>
</evidence>
<dbReference type="EMBL" id="ML991831">
    <property type="protein sequence ID" value="KAF2231118.1"/>
    <property type="molecule type" value="Genomic_DNA"/>
</dbReference>
<feature type="transmembrane region" description="Helical" evidence="2">
    <location>
        <begin position="210"/>
        <end position="237"/>
    </location>
</feature>
<keyword evidence="2" id="KW-1133">Transmembrane helix</keyword>
<evidence type="ECO:0000313" key="3">
    <source>
        <dbReference type="EMBL" id="KAF2231118.1"/>
    </source>
</evidence>
<name>A0A6A6GZW5_VIRVR</name>